<accession>A0A1W5ZXG6</accession>
<evidence type="ECO:0008006" key="4">
    <source>
        <dbReference type="Google" id="ProtNLM"/>
    </source>
</evidence>
<organism evidence="2 3">
    <name type="scientific">Halobacillus mangrovi</name>
    <dbReference type="NCBI Taxonomy" id="402384"/>
    <lineage>
        <taxon>Bacteria</taxon>
        <taxon>Bacillati</taxon>
        <taxon>Bacillota</taxon>
        <taxon>Bacilli</taxon>
        <taxon>Bacillales</taxon>
        <taxon>Bacillaceae</taxon>
        <taxon>Halobacillus</taxon>
    </lineage>
</organism>
<reference evidence="2 3" key="1">
    <citation type="submission" date="2017-04" db="EMBL/GenBank/DDBJ databases">
        <title>The whole genome sequencing and assembly of Halobacillus mangrovi strain.</title>
        <authorList>
            <person name="Lee S.-J."/>
            <person name="Park M.-K."/>
            <person name="Kim J.-Y."/>
            <person name="Lee Y.-J."/>
            <person name="Yi H."/>
            <person name="Bahn Y.-S."/>
            <person name="Kim J.F."/>
            <person name="Lee D.-W."/>
        </authorList>
    </citation>
    <scope>NUCLEOTIDE SEQUENCE [LARGE SCALE GENOMIC DNA]</scope>
    <source>
        <strain evidence="2 3">KTB 131</strain>
    </source>
</reference>
<feature type="transmembrane region" description="Helical" evidence="1">
    <location>
        <begin position="362"/>
        <end position="381"/>
    </location>
</feature>
<keyword evidence="1" id="KW-1133">Transmembrane helix</keyword>
<gene>
    <name evidence="2" type="ORF">HM131_14320</name>
</gene>
<feature type="transmembrane region" description="Helical" evidence="1">
    <location>
        <begin position="136"/>
        <end position="153"/>
    </location>
</feature>
<evidence type="ECO:0000313" key="2">
    <source>
        <dbReference type="EMBL" id="ARI77951.1"/>
    </source>
</evidence>
<feature type="transmembrane region" description="Helical" evidence="1">
    <location>
        <begin position="205"/>
        <end position="229"/>
    </location>
</feature>
<dbReference type="STRING" id="402384.HM131_14320"/>
<feature type="transmembrane region" description="Helical" evidence="1">
    <location>
        <begin position="84"/>
        <end position="105"/>
    </location>
</feature>
<dbReference type="Proteomes" id="UP000192527">
    <property type="component" value="Chromosome"/>
</dbReference>
<protein>
    <recommendedName>
        <fullName evidence="4">Nucleoporin-interacting protein</fullName>
    </recommendedName>
</protein>
<name>A0A1W5ZXG6_9BACI</name>
<dbReference type="KEGG" id="hmn:HM131_14320"/>
<feature type="transmembrane region" description="Helical" evidence="1">
    <location>
        <begin position="339"/>
        <end position="355"/>
    </location>
</feature>
<sequence>MKLSLDDSNKKITLIAWAMFLIFVSYTLYFRLVDASEWARSWDQVDFALGITDYDLFSMQPHFPGYPYFILGGMMVHRWVGDPIHALSVFNTMITLSSLVPIYLLFKRRSPVLQALLFTAVIHSMGYLWVMSTEAMSEAAAVSVLWWYVWSLYQASRSSALGWRILPLFLFSVLLGVRLSYLPFGLGILWFWWRERRAFLTKKSYAQFILIQSFLAVGFQLIWVVGLLLSTGSFSTFIELAFGFVAGHFTEWGGAVTADSMPLWERMIMLFFYNLGWTALSARSWVILGLYVTLFLLIIFQFSKTRFKKDTFLHGLLLLWIAYFLWALFAQNIDKPRHILPLSGLSVYILLHFYADRAKMVVIGVGISLVIVQTWVGQGLAEKKAEHPPAVYQLTQHISGLKGQKVVYTWEESRVMDYLSVDFAYKKIFTYDYFQSELTFNKDKRVLLTDHVIKGFEKQGYDVQNRVRKIAEFNSNDLYDPVYGKIELYEWIRK</sequence>
<keyword evidence="1" id="KW-0812">Transmembrane</keyword>
<feature type="transmembrane region" description="Helical" evidence="1">
    <location>
        <begin position="275"/>
        <end position="300"/>
    </location>
</feature>
<dbReference type="EMBL" id="CP020772">
    <property type="protein sequence ID" value="ARI77951.1"/>
    <property type="molecule type" value="Genomic_DNA"/>
</dbReference>
<evidence type="ECO:0000256" key="1">
    <source>
        <dbReference type="SAM" id="Phobius"/>
    </source>
</evidence>
<keyword evidence="3" id="KW-1185">Reference proteome</keyword>
<feature type="transmembrane region" description="Helical" evidence="1">
    <location>
        <begin position="165"/>
        <end position="193"/>
    </location>
</feature>
<dbReference type="AlphaFoldDB" id="A0A1W5ZXG6"/>
<keyword evidence="1" id="KW-0472">Membrane</keyword>
<dbReference type="RefSeq" id="WP_085030412.1">
    <property type="nucleotide sequence ID" value="NZ_CP020772.1"/>
</dbReference>
<feature type="transmembrane region" description="Helical" evidence="1">
    <location>
        <begin position="312"/>
        <end position="333"/>
    </location>
</feature>
<feature type="transmembrane region" description="Helical" evidence="1">
    <location>
        <begin position="12"/>
        <end position="32"/>
    </location>
</feature>
<evidence type="ECO:0000313" key="3">
    <source>
        <dbReference type="Proteomes" id="UP000192527"/>
    </source>
</evidence>
<proteinExistence type="predicted"/>
<dbReference type="OrthoDB" id="244199at2"/>